<dbReference type="AlphaFoldDB" id="A0ABD0JTT9"/>
<feature type="compositionally biased region" description="Polar residues" evidence="1">
    <location>
        <begin position="37"/>
        <end position="49"/>
    </location>
</feature>
<dbReference type="Proteomes" id="UP001519460">
    <property type="component" value="Unassembled WGS sequence"/>
</dbReference>
<reference evidence="2 3" key="1">
    <citation type="journal article" date="2023" name="Sci. Data">
        <title>Genome assembly of the Korean intertidal mud-creeper Batillaria attramentaria.</title>
        <authorList>
            <person name="Patra A.K."/>
            <person name="Ho P.T."/>
            <person name="Jun S."/>
            <person name="Lee S.J."/>
            <person name="Kim Y."/>
            <person name="Won Y.J."/>
        </authorList>
    </citation>
    <scope>NUCLEOTIDE SEQUENCE [LARGE SCALE GENOMIC DNA]</scope>
    <source>
        <strain evidence="2">Wonlab-2016</strain>
    </source>
</reference>
<evidence type="ECO:0000313" key="2">
    <source>
        <dbReference type="EMBL" id="KAK7478109.1"/>
    </source>
</evidence>
<organism evidence="2 3">
    <name type="scientific">Batillaria attramentaria</name>
    <dbReference type="NCBI Taxonomy" id="370345"/>
    <lineage>
        <taxon>Eukaryota</taxon>
        <taxon>Metazoa</taxon>
        <taxon>Spiralia</taxon>
        <taxon>Lophotrochozoa</taxon>
        <taxon>Mollusca</taxon>
        <taxon>Gastropoda</taxon>
        <taxon>Caenogastropoda</taxon>
        <taxon>Sorbeoconcha</taxon>
        <taxon>Cerithioidea</taxon>
        <taxon>Batillariidae</taxon>
        <taxon>Batillaria</taxon>
    </lineage>
</organism>
<feature type="non-terminal residue" evidence="2">
    <location>
        <position position="1"/>
    </location>
</feature>
<protein>
    <submittedName>
        <fullName evidence="2">Uncharacterized protein</fullName>
    </submittedName>
</protein>
<gene>
    <name evidence="2" type="ORF">BaRGS_00030644</name>
</gene>
<keyword evidence="3" id="KW-1185">Reference proteome</keyword>
<name>A0ABD0JTT9_9CAEN</name>
<dbReference type="EMBL" id="JACVVK020000333">
    <property type="protein sequence ID" value="KAK7478109.1"/>
    <property type="molecule type" value="Genomic_DNA"/>
</dbReference>
<comment type="caution">
    <text evidence="2">The sequence shown here is derived from an EMBL/GenBank/DDBJ whole genome shotgun (WGS) entry which is preliminary data.</text>
</comment>
<proteinExistence type="predicted"/>
<sequence length="61" mass="6938">IHERKRTFTTDMGTRAEYPEGRLGVPVYQTEEETTREPQNGSKSAQTGTWERKQPNAGKVT</sequence>
<feature type="region of interest" description="Disordered" evidence="1">
    <location>
        <begin position="1"/>
        <end position="61"/>
    </location>
</feature>
<evidence type="ECO:0000256" key="1">
    <source>
        <dbReference type="SAM" id="MobiDB-lite"/>
    </source>
</evidence>
<evidence type="ECO:0000313" key="3">
    <source>
        <dbReference type="Proteomes" id="UP001519460"/>
    </source>
</evidence>
<accession>A0ABD0JTT9</accession>